<evidence type="ECO:0000313" key="3">
    <source>
        <dbReference type="Proteomes" id="UP000234881"/>
    </source>
</evidence>
<accession>A0A2N5XRV0</accession>
<protein>
    <submittedName>
        <fullName evidence="2">Uncharacterized protein</fullName>
    </submittedName>
</protein>
<evidence type="ECO:0000256" key="1">
    <source>
        <dbReference type="SAM" id="MobiDB-lite"/>
    </source>
</evidence>
<proteinExistence type="predicted"/>
<comment type="caution">
    <text evidence="2">The sequence shown here is derived from an EMBL/GenBank/DDBJ whole genome shotgun (WGS) entry which is preliminary data.</text>
</comment>
<feature type="region of interest" description="Disordered" evidence="1">
    <location>
        <begin position="44"/>
        <end position="99"/>
    </location>
</feature>
<dbReference type="EMBL" id="PKUQ01000019">
    <property type="protein sequence ID" value="PLW77177.1"/>
    <property type="molecule type" value="Genomic_DNA"/>
</dbReference>
<sequence>MQVWRSLKAIDLVSVSYPSFNRRLKEQLGHRNFGHLVEIAMERLGGPQPSKPAQAVTQAALPQPSPNPATSTPSKQRAKMPTGMEAFKPIDLNKRYEYE</sequence>
<reference evidence="2 3" key="1">
    <citation type="submission" date="2018-01" db="EMBL/GenBank/DDBJ databases">
        <title>The draft genome sequence of Cohaesibacter sp. H1304.</title>
        <authorList>
            <person name="Wang N.-N."/>
            <person name="Du Z.-J."/>
        </authorList>
    </citation>
    <scope>NUCLEOTIDE SEQUENCE [LARGE SCALE GENOMIC DNA]</scope>
    <source>
        <strain evidence="2 3">H1304</strain>
    </source>
</reference>
<gene>
    <name evidence="2" type="ORF">C0081_10920</name>
</gene>
<name>A0A2N5XRV0_9HYPH</name>
<dbReference type="AlphaFoldDB" id="A0A2N5XRV0"/>
<organism evidence="2 3">
    <name type="scientific">Cohaesibacter celericrescens</name>
    <dbReference type="NCBI Taxonomy" id="2067669"/>
    <lineage>
        <taxon>Bacteria</taxon>
        <taxon>Pseudomonadati</taxon>
        <taxon>Pseudomonadota</taxon>
        <taxon>Alphaproteobacteria</taxon>
        <taxon>Hyphomicrobiales</taxon>
        <taxon>Cohaesibacteraceae</taxon>
    </lineage>
</organism>
<dbReference type="Proteomes" id="UP000234881">
    <property type="component" value="Unassembled WGS sequence"/>
</dbReference>
<evidence type="ECO:0000313" key="2">
    <source>
        <dbReference type="EMBL" id="PLW77177.1"/>
    </source>
</evidence>
<keyword evidence="3" id="KW-1185">Reference proteome</keyword>